<sequence length="113" mass="12328">MISFRYGKLMAVLSSSFSITSCCRALYRNDFSFGIVVAASQNFISSTRSWSRVHRGSFNSSSNSHNFSFVGCASCPPSSTTLESALYSSFCSSARSLRFSFRLSSSTFSSVSL</sequence>
<organism evidence="1">
    <name type="scientific">Anopheles marajoara</name>
    <dbReference type="NCBI Taxonomy" id="58244"/>
    <lineage>
        <taxon>Eukaryota</taxon>
        <taxon>Metazoa</taxon>
        <taxon>Ecdysozoa</taxon>
        <taxon>Arthropoda</taxon>
        <taxon>Hexapoda</taxon>
        <taxon>Insecta</taxon>
        <taxon>Pterygota</taxon>
        <taxon>Neoptera</taxon>
        <taxon>Endopterygota</taxon>
        <taxon>Diptera</taxon>
        <taxon>Nematocera</taxon>
        <taxon>Culicoidea</taxon>
        <taxon>Culicidae</taxon>
        <taxon>Anophelinae</taxon>
        <taxon>Anopheles</taxon>
    </lineage>
</organism>
<accession>A0A2M4C7R7</accession>
<dbReference type="EMBL" id="GGFJ01012223">
    <property type="protein sequence ID" value="MBW61364.1"/>
    <property type="molecule type" value="Transcribed_RNA"/>
</dbReference>
<dbReference type="AlphaFoldDB" id="A0A2M4C7R7"/>
<protein>
    <submittedName>
        <fullName evidence="1">Putative secreted protein</fullName>
    </submittedName>
</protein>
<name>A0A2M4C7R7_9DIPT</name>
<proteinExistence type="predicted"/>
<reference evidence="1" key="1">
    <citation type="submission" date="2018-01" db="EMBL/GenBank/DDBJ databases">
        <title>An insight into the sialome of Amazonian anophelines.</title>
        <authorList>
            <person name="Ribeiro J.M."/>
            <person name="Scarpassa V."/>
            <person name="Calvo E."/>
        </authorList>
    </citation>
    <scope>NUCLEOTIDE SEQUENCE</scope>
    <source>
        <tissue evidence="1">Salivary glands</tissue>
    </source>
</reference>
<dbReference type="PROSITE" id="PS51257">
    <property type="entry name" value="PROKAR_LIPOPROTEIN"/>
    <property type="match status" value="1"/>
</dbReference>
<evidence type="ECO:0000313" key="1">
    <source>
        <dbReference type="EMBL" id="MBW61364.1"/>
    </source>
</evidence>